<proteinExistence type="predicted"/>
<dbReference type="InterPro" id="IPR011043">
    <property type="entry name" value="Gal_Oxase/kelch_b-propeller"/>
</dbReference>
<sequence length="294" mass="33466">MLETIPERSPSPLWDLSEEQRHAFLADIWADSVQCVDNPAQIDKPYWKFIIAHGDLNAWDSRKKLGFPVRSQNNAWVREPVFCFQRFGSTETRLPDGRIVYVAGEHEDGYDPDFYIYNDVVVVHGRGRVAEQADSDADSVYYPDSDMEQDPDYAEHVREMRAYRKREKLQNAASATGASPEDIEIYGYPTDVFPPTDFHTSTYIKDESSGREHIYIIGGLGGGDSPHRTATLTHRLDLQDYSIQRIETSGEAPPVLDSTNERRNAELDGDRIVVVDGADMYTLSLADTRWSRIR</sequence>
<comment type="caution">
    <text evidence="1">The sequence shown here is derived from an EMBL/GenBank/DDBJ whole genome shotgun (WGS) entry which is preliminary data.</text>
</comment>
<name>A0AAN7C304_9PEZI</name>
<evidence type="ECO:0000313" key="2">
    <source>
        <dbReference type="Proteomes" id="UP001303760"/>
    </source>
</evidence>
<protein>
    <submittedName>
        <fullName evidence="1">Uncharacterized protein</fullName>
    </submittedName>
</protein>
<dbReference type="Proteomes" id="UP001303760">
    <property type="component" value="Unassembled WGS sequence"/>
</dbReference>
<accession>A0AAN7C304</accession>
<gene>
    <name evidence="1" type="ORF">C8A03DRAFT_38144</name>
</gene>
<dbReference type="EMBL" id="MU860417">
    <property type="protein sequence ID" value="KAK4234102.1"/>
    <property type="molecule type" value="Genomic_DNA"/>
</dbReference>
<reference evidence="1" key="2">
    <citation type="submission" date="2023-05" db="EMBL/GenBank/DDBJ databases">
        <authorList>
            <consortium name="Lawrence Berkeley National Laboratory"/>
            <person name="Steindorff A."/>
            <person name="Hensen N."/>
            <person name="Bonometti L."/>
            <person name="Westerberg I."/>
            <person name="Brannstrom I.O."/>
            <person name="Guillou S."/>
            <person name="Cros-Aarteil S."/>
            <person name="Calhoun S."/>
            <person name="Haridas S."/>
            <person name="Kuo A."/>
            <person name="Mondo S."/>
            <person name="Pangilinan J."/>
            <person name="Riley R."/>
            <person name="Labutti K."/>
            <person name="Andreopoulos B."/>
            <person name="Lipzen A."/>
            <person name="Chen C."/>
            <person name="Yanf M."/>
            <person name="Daum C."/>
            <person name="Ng V."/>
            <person name="Clum A."/>
            <person name="Ohm R."/>
            <person name="Martin F."/>
            <person name="Silar P."/>
            <person name="Natvig D."/>
            <person name="Lalanne C."/>
            <person name="Gautier V."/>
            <person name="Ament-Velasquez S.L."/>
            <person name="Kruys A."/>
            <person name="Hutchinson M.I."/>
            <person name="Powell A.J."/>
            <person name="Barry K."/>
            <person name="Miller A.N."/>
            <person name="Grigoriev I.V."/>
            <person name="Debuchy R."/>
            <person name="Gladieux P."/>
            <person name="Thoren M.H."/>
            <person name="Johannesson H."/>
        </authorList>
    </citation>
    <scope>NUCLEOTIDE SEQUENCE</scope>
    <source>
        <strain evidence="1">CBS 532.94</strain>
    </source>
</reference>
<keyword evidence="2" id="KW-1185">Reference proteome</keyword>
<organism evidence="1 2">
    <name type="scientific">Achaetomium macrosporum</name>
    <dbReference type="NCBI Taxonomy" id="79813"/>
    <lineage>
        <taxon>Eukaryota</taxon>
        <taxon>Fungi</taxon>
        <taxon>Dikarya</taxon>
        <taxon>Ascomycota</taxon>
        <taxon>Pezizomycotina</taxon>
        <taxon>Sordariomycetes</taxon>
        <taxon>Sordariomycetidae</taxon>
        <taxon>Sordariales</taxon>
        <taxon>Chaetomiaceae</taxon>
        <taxon>Achaetomium</taxon>
    </lineage>
</organism>
<evidence type="ECO:0000313" key="1">
    <source>
        <dbReference type="EMBL" id="KAK4234102.1"/>
    </source>
</evidence>
<reference evidence="1" key="1">
    <citation type="journal article" date="2023" name="Mol. Phylogenet. Evol.">
        <title>Genome-scale phylogeny and comparative genomics of the fungal order Sordariales.</title>
        <authorList>
            <person name="Hensen N."/>
            <person name="Bonometti L."/>
            <person name="Westerberg I."/>
            <person name="Brannstrom I.O."/>
            <person name="Guillou S."/>
            <person name="Cros-Aarteil S."/>
            <person name="Calhoun S."/>
            <person name="Haridas S."/>
            <person name="Kuo A."/>
            <person name="Mondo S."/>
            <person name="Pangilinan J."/>
            <person name="Riley R."/>
            <person name="LaButti K."/>
            <person name="Andreopoulos B."/>
            <person name="Lipzen A."/>
            <person name="Chen C."/>
            <person name="Yan M."/>
            <person name="Daum C."/>
            <person name="Ng V."/>
            <person name="Clum A."/>
            <person name="Steindorff A."/>
            <person name="Ohm R.A."/>
            <person name="Martin F."/>
            <person name="Silar P."/>
            <person name="Natvig D.O."/>
            <person name="Lalanne C."/>
            <person name="Gautier V."/>
            <person name="Ament-Velasquez S.L."/>
            <person name="Kruys A."/>
            <person name="Hutchinson M.I."/>
            <person name="Powell A.J."/>
            <person name="Barry K."/>
            <person name="Miller A.N."/>
            <person name="Grigoriev I.V."/>
            <person name="Debuchy R."/>
            <person name="Gladieux P."/>
            <person name="Hiltunen Thoren M."/>
            <person name="Johannesson H."/>
        </authorList>
    </citation>
    <scope>NUCLEOTIDE SEQUENCE</scope>
    <source>
        <strain evidence="1">CBS 532.94</strain>
    </source>
</reference>
<dbReference type="SUPFAM" id="SSF50965">
    <property type="entry name" value="Galactose oxidase, central domain"/>
    <property type="match status" value="1"/>
</dbReference>
<dbReference type="AlphaFoldDB" id="A0AAN7C304"/>